<proteinExistence type="predicted"/>
<dbReference type="InterPro" id="IPR046366">
    <property type="entry name" value="MPAB"/>
</dbReference>
<keyword evidence="3" id="KW-1185">Reference proteome</keyword>
<feature type="transmembrane region" description="Helical" evidence="1">
    <location>
        <begin position="19"/>
        <end position="37"/>
    </location>
</feature>
<dbReference type="PANTHER" id="PTHR36124:SF1">
    <property type="entry name" value="ER-BOUND OXYGENASE MPAB_MPAB'_RUBBER OXYGENASE CATALYTIC DOMAIN-CONTAINING PROTEIN"/>
    <property type="match status" value="1"/>
</dbReference>
<dbReference type="AlphaFoldDB" id="A0A816A8S4"/>
<sequence>ENQSTNTCDSVYWRYIENMTLSTFTCFIIFFSIYLYLCRYFRFRRLKSILSKYEHVQLDYRTAQDIVVQSSIFEMPYTITTALSFALFRTYGIPTIARLLAQTNQLVHLDTAGRRAEDTGVILGEFFYHELDSDRGRMGLARMNYLHGLYGNRISNDDMLYTLSLFILEPIRWIKKYEWRSLVPIEEEARFVYYKEIGIRMGITSIPSTLIELENWTNSYEEKHMIFSKDNQICGEATLQLMILLFPKSMSRIVRKAYLSFVDERLRLAMGFEQAPDRMKYFINLVMNIRALLLRHCMLPRIYPSDFGQGPSSCPLNEYGRYQRTKYVFEPWYVKETWWNQLFSSNDHKPGPKYRSHGFKIEEVGPENFLGKGVEIMEKDVEKMKNRTIESTENSS</sequence>
<dbReference type="PANTHER" id="PTHR36124">
    <property type="match status" value="1"/>
</dbReference>
<evidence type="ECO:0000313" key="2">
    <source>
        <dbReference type="EMBL" id="CAF1594454.1"/>
    </source>
</evidence>
<dbReference type="EMBL" id="CAJNOR010006405">
    <property type="protein sequence ID" value="CAF1594454.1"/>
    <property type="molecule type" value="Genomic_DNA"/>
</dbReference>
<evidence type="ECO:0008006" key="4">
    <source>
        <dbReference type="Google" id="ProtNLM"/>
    </source>
</evidence>
<keyword evidence="1" id="KW-0472">Membrane</keyword>
<evidence type="ECO:0000313" key="3">
    <source>
        <dbReference type="Proteomes" id="UP000663828"/>
    </source>
</evidence>
<keyword evidence="1" id="KW-0812">Transmembrane</keyword>
<feature type="non-terminal residue" evidence="2">
    <location>
        <position position="1"/>
    </location>
</feature>
<gene>
    <name evidence="2" type="ORF">XAT740_LOCUS46926</name>
</gene>
<evidence type="ECO:0000256" key="1">
    <source>
        <dbReference type="SAM" id="Phobius"/>
    </source>
</evidence>
<reference evidence="2" key="1">
    <citation type="submission" date="2021-02" db="EMBL/GenBank/DDBJ databases">
        <authorList>
            <person name="Nowell W R."/>
        </authorList>
    </citation>
    <scope>NUCLEOTIDE SEQUENCE</scope>
</reference>
<comment type="caution">
    <text evidence="2">The sequence shown here is derived from an EMBL/GenBank/DDBJ whole genome shotgun (WGS) entry which is preliminary data.</text>
</comment>
<name>A0A816A8S4_ADIRI</name>
<dbReference type="GO" id="GO:0016491">
    <property type="term" value="F:oxidoreductase activity"/>
    <property type="evidence" value="ECO:0007669"/>
    <property type="project" value="InterPro"/>
</dbReference>
<keyword evidence="1" id="KW-1133">Transmembrane helix</keyword>
<accession>A0A816A8S4</accession>
<protein>
    <recommendedName>
        <fullName evidence="4">ER-bound oxygenase mpaB/mpaB'/Rubber oxygenase catalytic domain-containing protein</fullName>
    </recommendedName>
</protein>
<dbReference type="Proteomes" id="UP000663828">
    <property type="component" value="Unassembled WGS sequence"/>
</dbReference>
<organism evidence="2 3">
    <name type="scientific">Adineta ricciae</name>
    <name type="common">Rotifer</name>
    <dbReference type="NCBI Taxonomy" id="249248"/>
    <lineage>
        <taxon>Eukaryota</taxon>
        <taxon>Metazoa</taxon>
        <taxon>Spiralia</taxon>
        <taxon>Gnathifera</taxon>
        <taxon>Rotifera</taxon>
        <taxon>Eurotatoria</taxon>
        <taxon>Bdelloidea</taxon>
        <taxon>Adinetida</taxon>
        <taxon>Adinetidae</taxon>
        <taxon>Adineta</taxon>
    </lineage>
</organism>